<evidence type="ECO:0000256" key="1">
    <source>
        <dbReference type="SAM" id="Phobius"/>
    </source>
</evidence>
<keyword evidence="1" id="KW-1133">Transmembrane helix</keyword>
<keyword evidence="1" id="KW-0472">Membrane</keyword>
<dbReference type="AlphaFoldDB" id="A0A6C0E575"/>
<feature type="transmembrane region" description="Helical" evidence="1">
    <location>
        <begin position="57"/>
        <end position="83"/>
    </location>
</feature>
<name>A0A6C0E575_9ZZZZ</name>
<keyword evidence="1" id="KW-0812">Transmembrane</keyword>
<reference evidence="2" key="1">
    <citation type="journal article" date="2020" name="Nature">
        <title>Giant virus diversity and host interactions through global metagenomics.</title>
        <authorList>
            <person name="Schulz F."/>
            <person name="Roux S."/>
            <person name="Paez-Espino D."/>
            <person name="Jungbluth S."/>
            <person name="Walsh D.A."/>
            <person name="Denef V.J."/>
            <person name="McMahon K.D."/>
            <person name="Konstantinidis K.T."/>
            <person name="Eloe-Fadrosh E.A."/>
            <person name="Kyrpides N.C."/>
            <person name="Woyke T."/>
        </authorList>
    </citation>
    <scope>NUCLEOTIDE SEQUENCE</scope>
    <source>
        <strain evidence="2">GVMAG-M-3300023179-138</strain>
    </source>
</reference>
<accession>A0A6C0E575</accession>
<evidence type="ECO:0000313" key="2">
    <source>
        <dbReference type="EMBL" id="QHT24306.1"/>
    </source>
</evidence>
<organism evidence="2">
    <name type="scientific">viral metagenome</name>
    <dbReference type="NCBI Taxonomy" id="1070528"/>
    <lineage>
        <taxon>unclassified sequences</taxon>
        <taxon>metagenomes</taxon>
        <taxon>organismal metagenomes</taxon>
    </lineage>
</organism>
<dbReference type="EMBL" id="MN739743">
    <property type="protein sequence ID" value="QHT24306.1"/>
    <property type="molecule type" value="Genomic_DNA"/>
</dbReference>
<sequence>MDTPNEETKETKARNALHRLGLELADRWVTNFEQRPTEQLVLQKYIDPIVRHILNSIFPWIVGVAILFLLLLFCTMVTCWVVIRSGYTPAVLPDNFLHVVK</sequence>
<proteinExistence type="predicted"/>
<protein>
    <submittedName>
        <fullName evidence="2">Uncharacterized protein</fullName>
    </submittedName>
</protein>